<gene>
    <name evidence="1" type="ORF">B0I03_10546</name>
</gene>
<proteinExistence type="predicted"/>
<protein>
    <submittedName>
        <fullName evidence="1">Uncharacterized protein</fullName>
    </submittedName>
</protein>
<sequence>MEKITNYKFKDFIQLDDVNLIDEYMMILEYLKPITEIKNPKYNKFKWWSKEPIKIQLPSFMMLTFSEVIEIRDSFNNASIDSILDVMVIVTKLEKRYIERFTITQFYGIINYIKEQLEFITNIEMNELNDDEEDIDLITVNANERMAKFGVINTIDSLANGDLTKWDDIQKMQYSVVFTKLKMDKEKNKIQKEISELQKKRLKN</sequence>
<dbReference type="AlphaFoldDB" id="A0A327YKR0"/>
<dbReference type="EMBL" id="QLMI01000005">
    <property type="protein sequence ID" value="RAK21614.1"/>
    <property type="molecule type" value="Genomic_DNA"/>
</dbReference>
<comment type="caution">
    <text evidence="1">The sequence shown here is derived from an EMBL/GenBank/DDBJ whole genome shotgun (WGS) entry which is preliminary data.</text>
</comment>
<evidence type="ECO:0000313" key="1">
    <source>
        <dbReference type="EMBL" id="RAK21614.1"/>
    </source>
</evidence>
<evidence type="ECO:0000313" key="2">
    <source>
        <dbReference type="Proteomes" id="UP000249620"/>
    </source>
</evidence>
<organism evidence="1 2">
    <name type="scientific">Flavobacterium aquaticum</name>
    <dbReference type="NCBI Taxonomy" id="1236486"/>
    <lineage>
        <taxon>Bacteria</taxon>
        <taxon>Pseudomonadati</taxon>
        <taxon>Bacteroidota</taxon>
        <taxon>Flavobacteriia</taxon>
        <taxon>Flavobacteriales</taxon>
        <taxon>Flavobacteriaceae</taxon>
        <taxon>Flavobacterium</taxon>
    </lineage>
</organism>
<keyword evidence="2" id="KW-1185">Reference proteome</keyword>
<reference evidence="1 2" key="1">
    <citation type="submission" date="2018-06" db="EMBL/GenBank/DDBJ databases">
        <title>Genomic Encyclopedia of Type Strains, Phase III (KMG-III): the genomes of soil and plant-associated and newly described type strains.</title>
        <authorList>
            <person name="Whitman W."/>
        </authorList>
    </citation>
    <scope>NUCLEOTIDE SEQUENCE [LARGE SCALE GENOMIC DNA]</scope>
    <source>
        <strain evidence="1 2">CGMCC 1.12398</strain>
    </source>
</reference>
<name>A0A327YKR0_9FLAO</name>
<dbReference type="RefSeq" id="WP_111567074.1">
    <property type="nucleotide sequence ID" value="NZ_QLMI01000005.1"/>
</dbReference>
<dbReference type="Proteomes" id="UP000249620">
    <property type="component" value="Unassembled WGS sequence"/>
</dbReference>
<accession>A0A327YKR0</accession>
<dbReference type="OrthoDB" id="1444185at2"/>